<evidence type="ECO:0000256" key="1">
    <source>
        <dbReference type="SAM" id="MobiDB-lite"/>
    </source>
</evidence>
<protein>
    <submittedName>
        <fullName evidence="2">Uncharacterized protein</fullName>
    </submittedName>
</protein>
<keyword evidence="3" id="KW-1185">Reference proteome</keyword>
<comment type="caution">
    <text evidence="2">The sequence shown here is derived from an EMBL/GenBank/DDBJ whole genome shotgun (WGS) entry which is preliminary data.</text>
</comment>
<dbReference type="AlphaFoldDB" id="A0AAV4WR51"/>
<name>A0AAV4WR51_9ARAC</name>
<feature type="compositionally biased region" description="Basic and acidic residues" evidence="1">
    <location>
        <begin position="27"/>
        <end position="37"/>
    </location>
</feature>
<dbReference type="EMBL" id="BPLQ01014882">
    <property type="protein sequence ID" value="GIY84045.1"/>
    <property type="molecule type" value="Genomic_DNA"/>
</dbReference>
<feature type="region of interest" description="Disordered" evidence="1">
    <location>
        <begin position="23"/>
        <end position="45"/>
    </location>
</feature>
<proteinExistence type="predicted"/>
<sequence>MDICLPILDVTYGYLSTNFTRKKKRGRREEKKEKETENAEGVGGGRVGRMFGDACFQQEQETVTFLKRILSVLAGGTFPFAFDGPLIREIPDRKGLRLPTPTEPYQ</sequence>
<accession>A0AAV4WR51</accession>
<dbReference type="Proteomes" id="UP001054837">
    <property type="component" value="Unassembled WGS sequence"/>
</dbReference>
<reference evidence="2 3" key="1">
    <citation type="submission" date="2021-06" db="EMBL/GenBank/DDBJ databases">
        <title>Caerostris darwini draft genome.</title>
        <authorList>
            <person name="Kono N."/>
            <person name="Arakawa K."/>
        </authorList>
    </citation>
    <scope>NUCLEOTIDE SEQUENCE [LARGE SCALE GENOMIC DNA]</scope>
</reference>
<gene>
    <name evidence="2" type="ORF">CDAR_396081</name>
</gene>
<evidence type="ECO:0000313" key="3">
    <source>
        <dbReference type="Proteomes" id="UP001054837"/>
    </source>
</evidence>
<organism evidence="2 3">
    <name type="scientific">Caerostris darwini</name>
    <dbReference type="NCBI Taxonomy" id="1538125"/>
    <lineage>
        <taxon>Eukaryota</taxon>
        <taxon>Metazoa</taxon>
        <taxon>Ecdysozoa</taxon>
        <taxon>Arthropoda</taxon>
        <taxon>Chelicerata</taxon>
        <taxon>Arachnida</taxon>
        <taxon>Araneae</taxon>
        <taxon>Araneomorphae</taxon>
        <taxon>Entelegynae</taxon>
        <taxon>Araneoidea</taxon>
        <taxon>Araneidae</taxon>
        <taxon>Caerostris</taxon>
    </lineage>
</organism>
<evidence type="ECO:0000313" key="2">
    <source>
        <dbReference type="EMBL" id="GIY84045.1"/>
    </source>
</evidence>